<dbReference type="GO" id="GO:0004806">
    <property type="term" value="F:triacylglycerol lipase activity"/>
    <property type="evidence" value="ECO:0007669"/>
    <property type="project" value="TreeGrafter"/>
</dbReference>
<protein>
    <submittedName>
        <fullName evidence="4">Oxidoreductase</fullName>
    </submittedName>
</protein>
<dbReference type="PANTHER" id="PTHR44169">
    <property type="entry name" value="NADPH-DEPENDENT 1-ACYLDIHYDROXYACETONE PHOSPHATE REDUCTASE"/>
    <property type="match status" value="1"/>
</dbReference>
<evidence type="ECO:0000256" key="3">
    <source>
        <dbReference type="RuleBase" id="RU000363"/>
    </source>
</evidence>
<dbReference type="PRINTS" id="PR00081">
    <property type="entry name" value="GDHRDH"/>
</dbReference>
<dbReference type="EMBL" id="JAJTJA010000014">
    <property type="protein sequence ID" value="KAH8689873.1"/>
    <property type="molecule type" value="Genomic_DNA"/>
</dbReference>
<name>A0AAD4KFE0_9EURO</name>
<evidence type="ECO:0000256" key="1">
    <source>
        <dbReference type="ARBA" id="ARBA00006484"/>
    </source>
</evidence>
<dbReference type="SUPFAM" id="SSF51735">
    <property type="entry name" value="NAD(P)-binding Rossmann-fold domains"/>
    <property type="match status" value="1"/>
</dbReference>
<dbReference type="GO" id="GO:0005783">
    <property type="term" value="C:endoplasmic reticulum"/>
    <property type="evidence" value="ECO:0007669"/>
    <property type="project" value="TreeGrafter"/>
</dbReference>
<dbReference type="InterPro" id="IPR002347">
    <property type="entry name" value="SDR_fam"/>
</dbReference>
<reference evidence="4" key="1">
    <citation type="submission" date="2021-12" db="EMBL/GenBank/DDBJ databases">
        <title>Convergent genome expansion in fungi linked to evolution of root-endophyte symbiosis.</title>
        <authorList>
            <consortium name="DOE Joint Genome Institute"/>
            <person name="Ke Y.-H."/>
            <person name="Bonito G."/>
            <person name="Liao H.-L."/>
            <person name="Looney B."/>
            <person name="Rojas-Flechas A."/>
            <person name="Nash J."/>
            <person name="Hameed K."/>
            <person name="Schadt C."/>
            <person name="Martin F."/>
            <person name="Crous P.W."/>
            <person name="Miettinen O."/>
            <person name="Magnuson J.K."/>
            <person name="Labbe J."/>
            <person name="Jacobson D."/>
            <person name="Doktycz M.J."/>
            <person name="Veneault-Fourrey C."/>
            <person name="Kuo A."/>
            <person name="Mondo S."/>
            <person name="Calhoun S."/>
            <person name="Riley R."/>
            <person name="Ohm R."/>
            <person name="LaButti K."/>
            <person name="Andreopoulos B."/>
            <person name="Pangilinan J."/>
            <person name="Nolan M."/>
            <person name="Tritt A."/>
            <person name="Clum A."/>
            <person name="Lipzen A."/>
            <person name="Daum C."/>
            <person name="Barry K."/>
            <person name="Grigoriev I.V."/>
            <person name="Vilgalys R."/>
        </authorList>
    </citation>
    <scope>NUCLEOTIDE SEQUENCE</scope>
    <source>
        <strain evidence="4">PMI_201</strain>
    </source>
</reference>
<dbReference type="Proteomes" id="UP001201262">
    <property type="component" value="Unassembled WGS sequence"/>
</dbReference>
<dbReference type="Gene3D" id="3.40.50.720">
    <property type="entry name" value="NAD(P)-binding Rossmann-like Domain"/>
    <property type="match status" value="1"/>
</dbReference>
<keyword evidence="5" id="KW-1185">Reference proteome</keyword>
<dbReference type="CDD" id="cd05374">
    <property type="entry name" value="17beta-HSD-like_SDR_c"/>
    <property type="match status" value="1"/>
</dbReference>
<dbReference type="InterPro" id="IPR036291">
    <property type="entry name" value="NAD(P)-bd_dom_sf"/>
</dbReference>
<dbReference type="GO" id="GO:0005811">
    <property type="term" value="C:lipid droplet"/>
    <property type="evidence" value="ECO:0007669"/>
    <property type="project" value="TreeGrafter"/>
</dbReference>
<dbReference type="GO" id="GO:0000140">
    <property type="term" value="F:acylglycerone-phosphate reductase (NADP+) activity"/>
    <property type="evidence" value="ECO:0007669"/>
    <property type="project" value="TreeGrafter"/>
</dbReference>
<gene>
    <name evidence="4" type="ORF">BGW36DRAFT_432839</name>
</gene>
<sequence length="287" mass="30809">MLRTVLITGCSDGGIGSALAHAFHTAGLHVFATARNTAKMHSLSSLPNVTLIELDVTSEESISSAVAIVRSQTSRSITNEEGEGKGRLDYLINNAGQGYVMPLLDSSISAMQKMFEINVWGLVRVTQAFAELVINAKGTIVNNSSTASCLALPFQGGYSASKGALDMLTANLKLELEPLGAKVVLLKTGNIATNWFDSVPQVTSLPSSSYYRSIEEQVKIRAQGKHPYPKMDANEYAKRVVGDVLGGKKAVIWRGAQSEIVSWALMVLPVWYLERVAAKGSGLDVLH</sequence>
<dbReference type="GO" id="GO:0006654">
    <property type="term" value="P:phosphatidic acid biosynthetic process"/>
    <property type="evidence" value="ECO:0007669"/>
    <property type="project" value="TreeGrafter"/>
</dbReference>
<keyword evidence="2" id="KW-0560">Oxidoreductase</keyword>
<dbReference type="PRINTS" id="PR00080">
    <property type="entry name" value="SDRFAMILY"/>
</dbReference>
<evidence type="ECO:0000256" key="2">
    <source>
        <dbReference type="ARBA" id="ARBA00023002"/>
    </source>
</evidence>
<dbReference type="Pfam" id="PF00106">
    <property type="entry name" value="adh_short"/>
    <property type="match status" value="1"/>
</dbReference>
<dbReference type="RefSeq" id="XP_046066156.1">
    <property type="nucleotide sequence ID" value="XM_046221186.1"/>
</dbReference>
<evidence type="ECO:0000313" key="4">
    <source>
        <dbReference type="EMBL" id="KAH8689873.1"/>
    </source>
</evidence>
<accession>A0AAD4KFE0</accession>
<dbReference type="PANTHER" id="PTHR44169:SF6">
    <property type="entry name" value="NADPH-DEPENDENT 1-ACYLDIHYDROXYACETONE PHOSPHATE REDUCTASE"/>
    <property type="match status" value="1"/>
</dbReference>
<comment type="similarity">
    <text evidence="1 3">Belongs to the short-chain dehydrogenases/reductases (SDR) family.</text>
</comment>
<dbReference type="GO" id="GO:0019433">
    <property type="term" value="P:triglyceride catabolic process"/>
    <property type="evidence" value="ECO:0007669"/>
    <property type="project" value="TreeGrafter"/>
</dbReference>
<dbReference type="AlphaFoldDB" id="A0AAD4KFE0"/>
<dbReference type="GeneID" id="70251473"/>
<organism evidence="4 5">
    <name type="scientific">Talaromyces proteolyticus</name>
    <dbReference type="NCBI Taxonomy" id="1131652"/>
    <lineage>
        <taxon>Eukaryota</taxon>
        <taxon>Fungi</taxon>
        <taxon>Dikarya</taxon>
        <taxon>Ascomycota</taxon>
        <taxon>Pezizomycotina</taxon>
        <taxon>Eurotiomycetes</taxon>
        <taxon>Eurotiomycetidae</taxon>
        <taxon>Eurotiales</taxon>
        <taxon>Trichocomaceae</taxon>
        <taxon>Talaromyces</taxon>
        <taxon>Talaromyces sect. Bacilispori</taxon>
    </lineage>
</organism>
<evidence type="ECO:0000313" key="5">
    <source>
        <dbReference type="Proteomes" id="UP001201262"/>
    </source>
</evidence>
<proteinExistence type="inferred from homology"/>
<comment type="caution">
    <text evidence="4">The sequence shown here is derived from an EMBL/GenBank/DDBJ whole genome shotgun (WGS) entry which is preliminary data.</text>
</comment>